<evidence type="ECO:0000313" key="3">
    <source>
        <dbReference type="Proteomes" id="UP000242180"/>
    </source>
</evidence>
<proteinExistence type="predicted"/>
<accession>A0A1X2HE22</accession>
<protein>
    <submittedName>
        <fullName evidence="2">Uncharacterized protein</fullName>
    </submittedName>
</protein>
<dbReference type="EMBL" id="MCGN01000004">
    <property type="protein sequence ID" value="ORY97161.1"/>
    <property type="molecule type" value="Genomic_DNA"/>
</dbReference>
<feature type="region of interest" description="Disordered" evidence="1">
    <location>
        <begin position="169"/>
        <end position="191"/>
    </location>
</feature>
<feature type="compositionally biased region" description="Low complexity" evidence="1">
    <location>
        <begin position="178"/>
        <end position="191"/>
    </location>
</feature>
<reference evidence="2 3" key="1">
    <citation type="submission" date="2016-07" db="EMBL/GenBank/DDBJ databases">
        <title>Pervasive Adenine N6-methylation of Active Genes in Fungi.</title>
        <authorList>
            <consortium name="DOE Joint Genome Institute"/>
            <person name="Mondo S.J."/>
            <person name="Dannebaum R.O."/>
            <person name="Kuo R.C."/>
            <person name="Labutti K."/>
            <person name="Haridas S."/>
            <person name="Kuo A."/>
            <person name="Salamov A."/>
            <person name="Ahrendt S.R."/>
            <person name="Lipzen A."/>
            <person name="Sullivan W."/>
            <person name="Andreopoulos W.B."/>
            <person name="Clum A."/>
            <person name="Lindquist E."/>
            <person name="Daum C."/>
            <person name="Ramamoorthy G.K."/>
            <person name="Gryganskyi A."/>
            <person name="Culley D."/>
            <person name="Magnuson J.K."/>
            <person name="James T.Y."/>
            <person name="O'Malley M.A."/>
            <person name="Stajich J.E."/>
            <person name="Spatafora J.W."/>
            <person name="Visel A."/>
            <person name="Grigoriev I.V."/>
        </authorList>
    </citation>
    <scope>NUCLEOTIDE SEQUENCE [LARGE SCALE GENOMIC DNA]</scope>
    <source>
        <strain evidence="2 3">NRRL 2496</strain>
    </source>
</reference>
<gene>
    <name evidence="2" type="ORF">BCR43DRAFT_504139</name>
</gene>
<evidence type="ECO:0000256" key="1">
    <source>
        <dbReference type="SAM" id="MobiDB-lite"/>
    </source>
</evidence>
<keyword evidence="3" id="KW-1185">Reference proteome</keyword>
<dbReference type="InParanoid" id="A0A1X2HE22"/>
<name>A0A1X2HE22_SYNRA</name>
<dbReference type="Proteomes" id="UP000242180">
    <property type="component" value="Unassembled WGS sequence"/>
</dbReference>
<evidence type="ECO:0000313" key="2">
    <source>
        <dbReference type="EMBL" id="ORY97161.1"/>
    </source>
</evidence>
<sequence>MLKIIGCKVEEWLIVVGVNTERWKFHVAVIRAEPFVYVNKGYKLSVAINGISDGVLVRHYCSNPGMASHIIDDMRKGDEWVFGGRGVLLADLANRSLQVQARLQLSEVKVLFKARGQEDESEPRKEEVQTLAPGTNQDWEALYGKVLELDDARVRYDIGTTKDGLKKYVDERFKNQEQQEQNDQEQQQQQQ</sequence>
<organism evidence="2 3">
    <name type="scientific">Syncephalastrum racemosum</name>
    <name type="common">Filamentous fungus</name>
    <dbReference type="NCBI Taxonomy" id="13706"/>
    <lineage>
        <taxon>Eukaryota</taxon>
        <taxon>Fungi</taxon>
        <taxon>Fungi incertae sedis</taxon>
        <taxon>Mucoromycota</taxon>
        <taxon>Mucoromycotina</taxon>
        <taxon>Mucoromycetes</taxon>
        <taxon>Mucorales</taxon>
        <taxon>Syncephalastraceae</taxon>
        <taxon>Syncephalastrum</taxon>
    </lineage>
</organism>
<dbReference type="AlphaFoldDB" id="A0A1X2HE22"/>
<comment type="caution">
    <text evidence="2">The sequence shown here is derived from an EMBL/GenBank/DDBJ whole genome shotgun (WGS) entry which is preliminary data.</text>
</comment>